<reference evidence="2" key="1">
    <citation type="submission" date="2023-07" db="EMBL/GenBank/DDBJ databases">
        <title>The genome sequence of Rhodocytophaga aerolata KACC 12507.</title>
        <authorList>
            <person name="Zhang X."/>
        </authorList>
    </citation>
    <scope>NUCLEOTIDE SEQUENCE</scope>
    <source>
        <strain evidence="2">KACC 12507</strain>
    </source>
</reference>
<evidence type="ECO:0000313" key="2">
    <source>
        <dbReference type="EMBL" id="MDO1448724.1"/>
    </source>
</evidence>
<dbReference type="Pfam" id="PF02738">
    <property type="entry name" value="MoCoBD_1"/>
    <property type="match status" value="1"/>
</dbReference>
<dbReference type="InterPro" id="IPR008274">
    <property type="entry name" value="AldOxase/xan_DH_MoCoBD1"/>
</dbReference>
<gene>
    <name evidence="2" type="ORF">Q0590_20775</name>
</gene>
<organism evidence="2 3">
    <name type="scientific">Rhodocytophaga aerolata</name>
    <dbReference type="NCBI Taxonomy" id="455078"/>
    <lineage>
        <taxon>Bacteria</taxon>
        <taxon>Pseudomonadati</taxon>
        <taxon>Bacteroidota</taxon>
        <taxon>Cytophagia</taxon>
        <taxon>Cytophagales</taxon>
        <taxon>Rhodocytophagaceae</taxon>
        <taxon>Rhodocytophaga</taxon>
    </lineage>
</organism>
<dbReference type="InterPro" id="IPR046867">
    <property type="entry name" value="AldOxase/xan_DH_MoCoBD2"/>
</dbReference>
<dbReference type="SMART" id="SM01008">
    <property type="entry name" value="Ald_Xan_dh_C"/>
    <property type="match status" value="1"/>
</dbReference>
<keyword evidence="3" id="KW-1185">Reference proteome</keyword>
<dbReference type="Pfam" id="PF20256">
    <property type="entry name" value="MoCoBD_2"/>
    <property type="match status" value="2"/>
</dbReference>
<dbReference type="InterPro" id="IPR012368">
    <property type="entry name" value="OxRdtase_Mopterin-bd_su_IorB"/>
</dbReference>
<dbReference type="Gene3D" id="3.30.365.10">
    <property type="entry name" value="Aldehyde oxidase/xanthine dehydrogenase, molybdopterin binding domain"/>
    <property type="match status" value="4"/>
</dbReference>
<evidence type="ECO:0000313" key="3">
    <source>
        <dbReference type="Proteomes" id="UP001168528"/>
    </source>
</evidence>
<dbReference type="PIRSF" id="PIRSF036389">
    <property type="entry name" value="IOR_B"/>
    <property type="match status" value="1"/>
</dbReference>
<dbReference type="Proteomes" id="UP001168528">
    <property type="component" value="Unassembled WGS sequence"/>
</dbReference>
<feature type="domain" description="Aldehyde oxidase/xanthine dehydrogenase a/b hammerhead" evidence="1">
    <location>
        <begin position="212"/>
        <end position="298"/>
    </location>
</feature>
<dbReference type="PANTHER" id="PTHR47495">
    <property type="entry name" value="ALDEHYDE DEHYDROGENASE"/>
    <property type="match status" value="1"/>
</dbReference>
<dbReference type="Gene3D" id="3.90.1170.50">
    <property type="entry name" value="Aldehyde oxidase/xanthine dehydrogenase, a/b hammerhead"/>
    <property type="match status" value="1"/>
</dbReference>
<accession>A0ABT8R9E9</accession>
<dbReference type="InterPro" id="IPR000674">
    <property type="entry name" value="Ald_Oxase/Xan_DH_a/b"/>
</dbReference>
<dbReference type="InterPro" id="IPR006311">
    <property type="entry name" value="TAT_signal"/>
</dbReference>
<dbReference type="RefSeq" id="WP_302039524.1">
    <property type="nucleotide sequence ID" value="NZ_JAUKPO010000013.1"/>
</dbReference>
<dbReference type="EMBL" id="JAUKPO010000013">
    <property type="protein sequence ID" value="MDO1448724.1"/>
    <property type="molecule type" value="Genomic_DNA"/>
</dbReference>
<dbReference type="InterPro" id="IPR052516">
    <property type="entry name" value="N-heterocyclic_Hydroxylase"/>
</dbReference>
<dbReference type="PROSITE" id="PS51318">
    <property type="entry name" value="TAT"/>
    <property type="match status" value="1"/>
</dbReference>
<sequence length="725" mass="79324">MTEQTIDRRKFLKLTGFSGAALTLGFYFPAQGKAKLAEAPLYNFYADIPSGVELNAFIIIEKTGRITLINPRPDMGQGSFQAVPSLLAEELEVNLDQVNIVQSDGNKKFGSQLSGGSSSVRTSWLPLRKAGAAAREMLVRAAANRWKVAEADCYANQGKVFEKKSGKSLGYGELVEEASKLEAPKDPKLKLPKDYKLLGKALPRQDIPAKVDGKTIFGLDVKLPGMLYASIERSPVIHGKVLKVDDTKAKQVKGVKQVLLSERPMPHKTTHGVAVIADSYYAALQGRKALTITWDNSEFDKISTEAYFTNLRELAKTEGVLFKEKGKVEDGLNAAVKKLEAQYETPFMAHAPMEPENAVASVKGDTCEIWAPVQAPDWAVDQVAKYLNIKPENVKIHVTFLGGGFGRKAYYDYLLEAVNLSKQIQAPVKLLWTREDDTAQGPFRPGMLSAMRGGLDKEGKVVAFEHKAVGASIQQQVFKAPMAGKADEWVMECIGPEESPYAFASAKYSYVLAETEIPIVWWRSVYCSTSAFGQECFVDELAHAAGKDPMDFRLAMFANAPRFKNVLQLLAEKTDYKTKLPAGKARGIAIVKSFGSICAHAVTVTKQNGKLTIEKVVSVIDCGQHVNPDNVKAQTEGNIVMGLTAAIKDGITFENGQAKQSNFNTYRVLRIHEMPAVDIHIVQNTEEPGGVGEPGLPPIAPALANAVFNLTGKRIRKLPFNLDEV</sequence>
<proteinExistence type="predicted"/>
<dbReference type="SUPFAM" id="SSF56003">
    <property type="entry name" value="Molybdenum cofactor-binding domain"/>
    <property type="match status" value="2"/>
</dbReference>
<name>A0ABT8R9E9_9BACT</name>
<dbReference type="InterPro" id="IPR037165">
    <property type="entry name" value="AldOxase/xan_DH_Mopterin-bd_sf"/>
</dbReference>
<protein>
    <submittedName>
        <fullName evidence="2">Molybdopterin-dependent oxidoreductase</fullName>
    </submittedName>
</protein>
<dbReference type="PANTHER" id="PTHR47495:SF2">
    <property type="entry name" value="ALDEHYDE DEHYDROGENASE"/>
    <property type="match status" value="1"/>
</dbReference>
<evidence type="ECO:0000259" key="1">
    <source>
        <dbReference type="SMART" id="SM01008"/>
    </source>
</evidence>
<comment type="caution">
    <text evidence="2">The sequence shown here is derived from an EMBL/GenBank/DDBJ whole genome shotgun (WGS) entry which is preliminary data.</text>
</comment>